<gene>
    <name evidence="1" type="ORF">P0O15_06540</name>
</gene>
<name>A0ABT5X809_9EURY</name>
<accession>A0ABT5X809</accession>
<dbReference type="Proteomes" id="UP001220010">
    <property type="component" value="Unassembled WGS sequence"/>
</dbReference>
<dbReference type="EMBL" id="JARFPK010000020">
    <property type="protein sequence ID" value="MDF0590826.1"/>
    <property type="molecule type" value="Genomic_DNA"/>
</dbReference>
<comment type="caution">
    <text evidence="1">The sequence shown here is derived from an EMBL/GenBank/DDBJ whole genome shotgun (WGS) entry which is preliminary data.</text>
</comment>
<reference evidence="1 2" key="1">
    <citation type="submission" date="2023-03" db="EMBL/GenBank/DDBJ databases">
        <title>WGS of Methanotrichaceae archaeon Mx.</title>
        <authorList>
            <person name="Sorokin D.Y."/>
            <person name="Merkel A.Y."/>
        </authorList>
    </citation>
    <scope>NUCLEOTIDE SEQUENCE [LARGE SCALE GENOMIC DNA]</scope>
    <source>
        <strain evidence="1 2">Mx</strain>
    </source>
</reference>
<proteinExistence type="predicted"/>
<protein>
    <submittedName>
        <fullName evidence="1">Uncharacterized protein</fullName>
    </submittedName>
</protein>
<evidence type="ECO:0000313" key="1">
    <source>
        <dbReference type="EMBL" id="MDF0590826.1"/>
    </source>
</evidence>
<keyword evidence="2" id="KW-1185">Reference proteome</keyword>
<organism evidence="1 2">
    <name type="scientific">Candidatus Methanocrinis natronophilus</name>
    <dbReference type="NCBI Taxonomy" id="3033396"/>
    <lineage>
        <taxon>Archaea</taxon>
        <taxon>Methanobacteriati</taxon>
        <taxon>Methanobacteriota</taxon>
        <taxon>Stenosarchaea group</taxon>
        <taxon>Methanomicrobia</taxon>
        <taxon>Methanotrichales</taxon>
        <taxon>Methanotrichaceae</taxon>
        <taxon>Methanocrinis</taxon>
    </lineage>
</organism>
<sequence length="55" mass="6298">MGTRNKAVKVIDKKIRYIMGGKNDNLSIKSIALVMEESESTVKGVWMYWMKIASF</sequence>
<evidence type="ECO:0000313" key="2">
    <source>
        <dbReference type="Proteomes" id="UP001220010"/>
    </source>
</evidence>